<keyword evidence="1" id="KW-1133">Transmembrane helix</keyword>
<evidence type="ECO:0000313" key="3">
    <source>
        <dbReference type="Proteomes" id="UP000638648"/>
    </source>
</evidence>
<keyword evidence="1" id="KW-0472">Membrane</keyword>
<dbReference type="Proteomes" id="UP000638648">
    <property type="component" value="Unassembled WGS sequence"/>
</dbReference>
<sequence length="67" mass="7573">MIARLRMFGLFWYDFLVGDDWRVALGVVVALGLTFGMSTAGVPAWWVLPVALVLLLTLSLRRATRRH</sequence>
<evidence type="ECO:0000313" key="2">
    <source>
        <dbReference type="EMBL" id="MBE1609016.1"/>
    </source>
</evidence>
<comment type="caution">
    <text evidence="2">The sequence shown here is derived from an EMBL/GenBank/DDBJ whole genome shotgun (WGS) entry which is preliminary data.</text>
</comment>
<dbReference type="EMBL" id="JADBEM010000001">
    <property type="protein sequence ID" value="MBE1609016.1"/>
    <property type="molecule type" value="Genomic_DNA"/>
</dbReference>
<feature type="transmembrane region" description="Helical" evidence="1">
    <location>
        <begin position="44"/>
        <end position="60"/>
    </location>
</feature>
<keyword evidence="1" id="KW-0812">Transmembrane</keyword>
<name>A0A927RLA7_9ACTN</name>
<proteinExistence type="predicted"/>
<organism evidence="2 3">
    <name type="scientific">Actinopolymorpha pittospori</name>
    <dbReference type="NCBI Taxonomy" id="648752"/>
    <lineage>
        <taxon>Bacteria</taxon>
        <taxon>Bacillati</taxon>
        <taxon>Actinomycetota</taxon>
        <taxon>Actinomycetes</taxon>
        <taxon>Propionibacteriales</taxon>
        <taxon>Actinopolymorphaceae</taxon>
        <taxon>Actinopolymorpha</taxon>
    </lineage>
</organism>
<accession>A0A927RLA7</accession>
<dbReference type="RefSeq" id="WP_192752675.1">
    <property type="nucleotide sequence ID" value="NZ_BAABJL010000273.1"/>
</dbReference>
<reference evidence="2" key="1">
    <citation type="submission" date="2020-10" db="EMBL/GenBank/DDBJ databases">
        <title>Sequencing the genomes of 1000 actinobacteria strains.</title>
        <authorList>
            <person name="Klenk H.-P."/>
        </authorList>
    </citation>
    <scope>NUCLEOTIDE SEQUENCE</scope>
    <source>
        <strain evidence="2">DSM 45354</strain>
    </source>
</reference>
<protein>
    <submittedName>
        <fullName evidence="2">Uncharacterized protein</fullName>
    </submittedName>
</protein>
<gene>
    <name evidence="2" type="ORF">HEB94_005864</name>
</gene>
<keyword evidence="3" id="KW-1185">Reference proteome</keyword>
<dbReference type="AlphaFoldDB" id="A0A927RLA7"/>
<feature type="transmembrane region" description="Helical" evidence="1">
    <location>
        <begin position="21"/>
        <end position="38"/>
    </location>
</feature>
<evidence type="ECO:0000256" key="1">
    <source>
        <dbReference type="SAM" id="Phobius"/>
    </source>
</evidence>